<dbReference type="Proteomes" id="UP000827260">
    <property type="component" value="Segment"/>
</dbReference>
<accession>A0AAE8XYZ8</accession>
<protein>
    <submittedName>
        <fullName evidence="1">Uncharacterized protein</fullName>
    </submittedName>
</protein>
<reference evidence="1" key="1">
    <citation type="submission" date="2021-05" db="EMBL/GenBank/DDBJ databases">
        <title>Diversity, taxonomy and evolution of archaeal viruses of the class Caudoviricetes.</title>
        <authorList>
            <person name="Liu Y."/>
            <person name="Demina T.A."/>
            <person name="Roux S."/>
            <person name="Aiewsakun P."/>
            <person name="Kazlauskas D."/>
            <person name="Simmonds P."/>
            <person name="Prangishvili D."/>
            <person name="Oksanen H.M."/>
            <person name="Krupovic M."/>
        </authorList>
    </citation>
    <scope>NUCLEOTIDE SEQUENCE</scope>
    <source>
        <strain evidence="1">HRTV-27/27</strain>
    </source>
</reference>
<sequence length="58" mass="6458">MIFENKDALAEILAHAAAADRTVIEFRSSGEGAEREVQALDITSHVEELESRENRSDE</sequence>
<dbReference type="EMBL" id="MZ334522">
    <property type="protein sequence ID" value="UBF22747.1"/>
    <property type="molecule type" value="Genomic_DNA"/>
</dbReference>
<name>A0AAE8XYZ8_9CAUD</name>
<gene>
    <name evidence="1" type="ORF">HRTV-27_gp54</name>
</gene>
<organism evidence="1 2">
    <name type="scientific">Halorubrum tailed virus 27</name>
    <dbReference type="NCBI Taxonomy" id="2878008"/>
    <lineage>
        <taxon>Viruses</taxon>
        <taxon>Duplodnaviria</taxon>
        <taxon>Heunggongvirae</taxon>
        <taxon>Uroviricota</taxon>
        <taxon>Caudoviricetes</taxon>
        <taxon>Thumleimavirales</taxon>
        <taxon>Hafunaviridae</taxon>
        <taxon>Minorvirus</taxon>
        <taxon>Minorvirus thailandense</taxon>
        <taxon>Minorvirus HRTV27</taxon>
    </lineage>
</organism>
<proteinExistence type="predicted"/>
<evidence type="ECO:0000313" key="2">
    <source>
        <dbReference type="Proteomes" id="UP000827260"/>
    </source>
</evidence>
<evidence type="ECO:0000313" key="1">
    <source>
        <dbReference type="EMBL" id="UBF22747.1"/>
    </source>
</evidence>
<keyword evidence="2" id="KW-1185">Reference proteome</keyword>